<dbReference type="Proteomes" id="UP000663868">
    <property type="component" value="Unassembled WGS sequence"/>
</dbReference>
<sequence length="149" mass="17047">PSRGQGDDPMPGRFLHYLEESDSKIIHWFGQNGDINATRNARFTHIPIGINCFEMAEGIRDVYRQYSKHILPSISNNNLDEPSHYIQPHDITQNVLTNKNQSDKIVLINFRPDTDPTGLRTKLYKGICKNNQSSFTICYDKPDGVNISR</sequence>
<evidence type="ECO:0000313" key="1">
    <source>
        <dbReference type="EMBL" id="CAF4380518.1"/>
    </source>
</evidence>
<comment type="caution">
    <text evidence="1">The sequence shown here is derived from an EMBL/GenBank/DDBJ whole genome shotgun (WGS) entry which is preliminary data.</text>
</comment>
<gene>
    <name evidence="1" type="ORF">KXQ929_LOCUS49886</name>
</gene>
<feature type="non-terminal residue" evidence="1">
    <location>
        <position position="149"/>
    </location>
</feature>
<dbReference type="EMBL" id="CAJOBB010021921">
    <property type="protein sequence ID" value="CAF4380518.1"/>
    <property type="molecule type" value="Genomic_DNA"/>
</dbReference>
<name>A0A820N1I3_9BILA</name>
<proteinExistence type="predicted"/>
<reference evidence="1" key="1">
    <citation type="submission" date="2021-02" db="EMBL/GenBank/DDBJ databases">
        <authorList>
            <person name="Nowell W R."/>
        </authorList>
    </citation>
    <scope>NUCLEOTIDE SEQUENCE</scope>
</reference>
<evidence type="ECO:0000313" key="2">
    <source>
        <dbReference type="Proteomes" id="UP000663868"/>
    </source>
</evidence>
<feature type="non-terminal residue" evidence="1">
    <location>
        <position position="1"/>
    </location>
</feature>
<protein>
    <submittedName>
        <fullName evidence="1">Uncharacterized protein</fullName>
    </submittedName>
</protein>
<accession>A0A820N1I3</accession>
<dbReference type="AlphaFoldDB" id="A0A820N1I3"/>
<organism evidence="1 2">
    <name type="scientific">Adineta steineri</name>
    <dbReference type="NCBI Taxonomy" id="433720"/>
    <lineage>
        <taxon>Eukaryota</taxon>
        <taxon>Metazoa</taxon>
        <taxon>Spiralia</taxon>
        <taxon>Gnathifera</taxon>
        <taxon>Rotifera</taxon>
        <taxon>Eurotatoria</taxon>
        <taxon>Bdelloidea</taxon>
        <taxon>Adinetida</taxon>
        <taxon>Adinetidae</taxon>
        <taxon>Adineta</taxon>
    </lineage>
</organism>